<proteinExistence type="predicted"/>
<dbReference type="Proteomes" id="UP000606922">
    <property type="component" value="Unassembled WGS sequence"/>
</dbReference>
<evidence type="ECO:0000313" key="1">
    <source>
        <dbReference type="EMBL" id="GGA97568.1"/>
    </source>
</evidence>
<dbReference type="AlphaFoldDB" id="A0A916SI93"/>
<keyword evidence="2" id="KW-1185">Reference proteome</keyword>
<reference evidence="1" key="1">
    <citation type="journal article" date="2014" name="Int. J. Syst. Evol. Microbiol.">
        <title>Complete genome sequence of Corynebacterium casei LMG S-19264T (=DSM 44701T), isolated from a smear-ripened cheese.</title>
        <authorList>
            <consortium name="US DOE Joint Genome Institute (JGI-PGF)"/>
            <person name="Walter F."/>
            <person name="Albersmeier A."/>
            <person name="Kalinowski J."/>
            <person name="Ruckert C."/>
        </authorList>
    </citation>
    <scope>NUCLEOTIDE SEQUENCE</scope>
    <source>
        <strain evidence="1">CGMCC 1.12813</strain>
    </source>
</reference>
<gene>
    <name evidence="1" type="ORF">GCM10010979_10050</name>
</gene>
<comment type="caution">
    <text evidence="1">The sequence shown here is derived from an EMBL/GenBank/DDBJ whole genome shotgun (WGS) entry which is preliminary data.</text>
</comment>
<organism evidence="1 2">
    <name type="scientific">Conyzicola nivalis</name>
    <dbReference type="NCBI Taxonomy" id="1477021"/>
    <lineage>
        <taxon>Bacteria</taxon>
        <taxon>Bacillati</taxon>
        <taxon>Actinomycetota</taxon>
        <taxon>Actinomycetes</taxon>
        <taxon>Micrococcales</taxon>
        <taxon>Microbacteriaceae</taxon>
        <taxon>Conyzicola</taxon>
    </lineage>
</organism>
<name>A0A916SI93_9MICO</name>
<sequence length="81" mass="8482">MTISLSAASTSPALDDIVLVDVGDNRWRVVDARVPQGDATALLGFVRVVGGLYAVTSITRPFAVSYCDDLAAAPDAFVNLL</sequence>
<evidence type="ECO:0000313" key="2">
    <source>
        <dbReference type="Proteomes" id="UP000606922"/>
    </source>
</evidence>
<dbReference type="RefSeq" id="WP_188509578.1">
    <property type="nucleotide sequence ID" value="NZ_BMGB01000001.1"/>
</dbReference>
<accession>A0A916SI93</accession>
<protein>
    <submittedName>
        <fullName evidence="1">Uncharacterized protein</fullName>
    </submittedName>
</protein>
<reference evidence="1" key="2">
    <citation type="submission" date="2020-09" db="EMBL/GenBank/DDBJ databases">
        <authorList>
            <person name="Sun Q."/>
            <person name="Zhou Y."/>
        </authorList>
    </citation>
    <scope>NUCLEOTIDE SEQUENCE</scope>
    <source>
        <strain evidence="1">CGMCC 1.12813</strain>
    </source>
</reference>
<dbReference type="EMBL" id="BMGB01000001">
    <property type="protein sequence ID" value="GGA97568.1"/>
    <property type="molecule type" value="Genomic_DNA"/>
</dbReference>